<gene>
    <name evidence="12" type="ORF">RGC63_08565</name>
</gene>
<dbReference type="EMBL" id="JAXMRN010000184">
    <property type="protein sequence ID" value="MDZ7551717.1"/>
    <property type="molecule type" value="Genomic_DNA"/>
</dbReference>
<evidence type="ECO:0000256" key="8">
    <source>
        <dbReference type="ARBA" id="ARBA00022777"/>
    </source>
</evidence>
<keyword evidence="11" id="KW-0784">Thiamine biosynthesis</keyword>
<name>A0AAW9KEV4_HELPX</name>
<evidence type="ECO:0000313" key="12">
    <source>
        <dbReference type="EMBL" id="MDZ7551717.1"/>
    </source>
</evidence>
<keyword evidence="6" id="KW-0479">Metal-binding</keyword>
<dbReference type="EC" id="2.7.1.50" evidence="4"/>
<keyword evidence="8 12" id="KW-0418">Kinase</keyword>
<dbReference type="GO" id="GO:0005524">
    <property type="term" value="F:ATP binding"/>
    <property type="evidence" value="ECO:0007669"/>
    <property type="project" value="UniProtKB-KW"/>
</dbReference>
<evidence type="ECO:0000256" key="7">
    <source>
        <dbReference type="ARBA" id="ARBA00022741"/>
    </source>
</evidence>
<keyword evidence="9" id="KW-0067">ATP-binding</keyword>
<comment type="pathway">
    <text evidence="3">Cofactor biosynthesis; thiamine diphosphate biosynthesis; 4-methyl-5-(2-phosphoethyl)-thiazole from 5-(2-hydroxyethyl)-4-methylthiazole: step 1/1.</text>
</comment>
<dbReference type="AlphaFoldDB" id="A0AAW9KEV4"/>
<evidence type="ECO:0000256" key="10">
    <source>
        <dbReference type="ARBA" id="ARBA00022842"/>
    </source>
</evidence>
<dbReference type="GO" id="GO:0009228">
    <property type="term" value="P:thiamine biosynthetic process"/>
    <property type="evidence" value="ECO:0007669"/>
    <property type="project" value="UniProtKB-KW"/>
</dbReference>
<evidence type="ECO:0000256" key="5">
    <source>
        <dbReference type="ARBA" id="ARBA00022679"/>
    </source>
</evidence>
<dbReference type="RefSeq" id="WP_322538279.1">
    <property type="nucleotide sequence ID" value="NZ_JAXMRN010000184.1"/>
</dbReference>
<organism evidence="12 13">
    <name type="scientific">Helicobacter pylori</name>
    <name type="common">Campylobacter pylori</name>
    <dbReference type="NCBI Taxonomy" id="210"/>
    <lineage>
        <taxon>Bacteria</taxon>
        <taxon>Pseudomonadati</taxon>
        <taxon>Campylobacterota</taxon>
        <taxon>Epsilonproteobacteria</taxon>
        <taxon>Campylobacterales</taxon>
        <taxon>Helicobacteraceae</taxon>
        <taxon>Helicobacter</taxon>
    </lineage>
</organism>
<comment type="cofactor">
    <cofactor evidence="2">
        <name>Mg(2+)</name>
        <dbReference type="ChEBI" id="CHEBI:18420"/>
    </cofactor>
</comment>
<accession>A0AAW9KEV4</accession>
<dbReference type="Pfam" id="PF02110">
    <property type="entry name" value="HK"/>
    <property type="match status" value="1"/>
</dbReference>
<evidence type="ECO:0000313" key="13">
    <source>
        <dbReference type="Proteomes" id="UP001294612"/>
    </source>
</evidence>
<dbReference type="InterPro" id="IPR000417">
    <property type="entry name" value="Hyethyz_kinase"/>
</dbReference>
<evidence type="ECO:0000256" key="2">
    <source>
        <dbReference type="ARBA" id="ARBA00001946"/>
    </source>
</evidence>
<dbReference type="PRINTS" id="PR01099">
    <property type="entry name" value="HYETHTZKNASE"/>
</dbReference>
<sequence>SLELLKSGGISVLRGNAAELGSLVGISCESKGLDSHDTTTPVEIIKRVAQKYSVIAVMTGKTDYVSDGKKVLSITGGSGYLALITGAG</sequence>
<dbReference type="GO" id="GO:0000287">
    <property type="term" value="F:magnesium ion binding"/>
    <property type="evidence" value="ECO:0007669"/>
    <property type="project" value="InterPro"/>
</dbReference>
<evidence type="ECO:0000256" key="9">
    <source>
        <dbReference type="ARBA" id="ARBA00022840"/>
    </source>
</evidence>
<keyword evidence="5 12" id="KW-0808">Transferase</keyword>
<dbReference type="Gene3D" id="3.40.1190.20">
    <property type="match status" value="1"/>
</dbReference>
<evidence type="ECO:0000256" key="11">
    <source>
        <dbReference type="ARBA" id="ARBA00022977"/>
    </source>
</evidence>
<evidence type="ECO:0000256" key="3">
    <source>
        <dbReference type="ARBA" id="ARBA00004868"/>
    </source>
</evidence>
<evidence type="ECO:0000256" key="1">
    <source>
        <dbReference type="ARBA" id="ARBA00001771"/>
    </source>
</evidence>
<dbReference type="InterPro" id="IPR029056">
    <property type="entry name" value="Ribokinase-like"/>
</dbReference>
<keyword evidence="7" id="KW-0547">Nucleotide-binding</keyword>
<reference evidence="12" key="1">
    <citation type="submission" date="2023-10" db="EMBL/GenBank/DDBJ databases">
        <title>First insite into the whole-genome sequence variations in clarithromycin resistant Helicobacter pylori clinical isolates in Russia.</title>
        <authorList>
            <person name="Starkova D.A."/>
            <person name="Svarval A.V."/>
            <person name="Polev D.E."/>
            <person name="Saitova A.T."/>
            <person name="Gladyshev N.S."/>
            <person name="Egorova S.A."/>
        </authorList>
    </citation>
    <scope>NUCLEOTIDE SEQUENCE</scope>
    <source>
        <strain evidence="12">HP290</strain>
    </source>
</reference>
<protein>
    <recommendedName>
        <fullName evidence="4">hydroxyethylthiazole kinase</fullName>
        <ecNumber evidence="4">2.7.1.50</ecNumber>
    </recommendedName>
</protein>
<dbReference type="Proteomes" id="UP001294612">
    <property type="component" value="Unassembled WGS sequence"/>
</dbReference>
<proteinExistence type="predicted"/>
<evidence type="ECO:0000256" key="4">
    <source>
        <dbReference type="ARBA" id="ARBA00012129"/>
    </source>
</evidence>
<comment type="catalytic activity">
    <reaction evidence="1">
        <text>5-(2-hydroxyethyl)-4-methylthiazole + ATP = 4-methyl-5-(2-phosphooxyethyl)-thiazole + ADP + H(+)</text>
        <dbReference type="Rhea" id="RHEA:24212"/>
        <dbReference type="ChEBI" id="CHEBI:15378"/>
        <dbReference type="ChEBI" id="CHEBI:17957"/>
        <dbReference type="ChEBI" id="CHEBI:30616"/>
        <dbReference type="ChEBI" id="CHEBI:58296"/>
        <dbReference type="ChEBI" id="CHEBI:456216"/>
        <dbReference type="EC" id="2.7.1.50"/>
    </reaction>
</comment>
<comment type="caution">
    <text evidence="12">The sequence shown here is derived from an EMBL/GenBank/DDBJ whole genome shotgun (WGS) entry which is preliminary data.</text>
</comment>
<evidence type="ECO:0000256" key="6">
    <source>
        <dbReference type="ARBA" id="ARBA00022723"/>
    </source>
</evidence>
<dbReference type="GO" id="GO:0004417">
    <property type="term" value="F:hydroxyethylthiazole kinase activity"/>
    <property type="evidence" value="ECO:0007669"/>
    <property type="project" value="UniProtKB-EC"/>
</dbReference>
<keyword evidence="10" id="KW-0460">Magnesium</keyword>
<feature type="non-terminal residue" evidence="12">
    <location>
        <position position="88"/>
    </location>
</feature>
<feature type="non-terminal residue" evidence="12">
    <location>
        <position position="1"/>
    </location>
</feature>
<dbReference type="SUPFAM" id="SSF53613">
    <property type="entry name" value="Ribokinase-like"/>
    <property type="match status" value="1"/>
</dbReference>